<dbReference type="EMBL" id="JASCZI010030458">
    <property type="protein sequence ID" value="MED6122784.1"/>
    <property type="molecule type" value="Genomic_DNA"/>
</dbReference>
<dbReference type="Proteomes" id="UP001341840">
    <property type="component" value="Unassembled WGS sequence"/>
</dbReference>
<feature type="compositionally biased region" description="Polar residues" evidence="1">
    <location>
        <begin position="99"/>
        <end position="116"/>
    </location>
</feature>
<reference evidence="2 3" key="1">
    <citation type="journal article" date="2023" name="Plants (Basel)">
        <title>Bridging the Gap: Combining Genomics and Transcriptomics Approaches to Understand Stylosanthes scabra, an Orphan Legume from the Brazilian Caatinga.</title>
        <authorList>
            <person name="Ferreira-Neto J.R.C."/>
            <person name="da Silva M.D."/>
            <person name="Binneck E."/>
            <person name="de Melo N.F."/>
            <person name="da Silva R.H."/>
            <person name="de Melo A.L.T.M."/>
            <person name="Pandolfi V."/>
            <person name="Bustamante F.O."/>
            <person name="Brasileiro-Vidal A.C."/>
            <person name="Benko-Iseppon A.M."/>
        </authorList>
    </citation>
    <scope>NUCLEOTIDE SEQUENCE [LARGE SCALE GENOMIC DNA]</scope>
    <source>
        <tissue evidence="2">Leaves</tissue>
    </source>
</reference>
<gene>
    <name evidence="2" type="ORF">PIB30_043161</name>
</gene>
<feature type="compositionally biased region" description="Basic and acidic residues" evidence="1">
    <location>
        <begin position="65"/>
        <end position="78"/>
    </location>
</feature>
<feature type="compositionally biased region" description="Polar residues" evidence="1">
    <location>
        <begin position="11"/>
        <end position="27"/>
    </location>
</feature>
<evidence type="ECO:0000313" key="2">
    <source>
        <dbReference type="EMBL" id="MED6122784.1"/>
    </source>
</evidence>
<feature type="compositionally biased region" description="Basic and acidic residues" evidence="1">
    <location>
        <begin position="1"/>
        <end position="10"/>
    </location>
</feature>
<comment type="caution">
    <text evidence="2">The sequence shown here is derived from an EMBL/GenBank/DDBJ whole genome shotgun (WGS) entry which is preliminary data.</text>
</comment>
<feature type="compositionally biased region" description="Basic and acidic residues" evidence="1">
    <location>
        <begin position="169"/>
        <end position="181"/>
    </location>
</feature>
<proteinExistence type="predicted"/>
<keyword evidence="3" id="KW-1185">Reference proteome</keyword>
<feature type="compositionally biased region" description="Basic and acidic residues" evidence="1">
    <location>
        <begin position="40"/>
        <end position="56"/>
    </location>
</feature>
<feature type="compositionally biased region" description="Basic and acidic residues" evidence="1">
    <location>
        <begin position="234"/>
        <end position="245"/>
    </location>
</feature>
<evidence type="ECO:0000256" key="1">
    <source>
        <dbReference type="SAM" id="MobiDB-lite"/>
    </source>
</evidence>
<protein>
    <submittedName>
        <fullName evidence="2">Uncharacterized protein</fullName>
    </submittedName>
</protein>
<name>A0ABU6RFG9_9FABA</name>
<feature type="region of interest" description="Disordered" evidence="1">
    <location>
        <begin position="1"/>
        <end position="245"/>
    </location>
</feature>
<sequence length="245" mass="26210">MNSEGGDKEQATVSISPVQPGNSNLRSSEFEFGNHGNNDNNKRNDAGVKGNEEKQEPMLQADSVSSHEKEKEWTEVQRKGKKKNVPDHKKHNLKMTATKPITTGSAGRVGNPTNMLAASVGRSMLNRATIHSRDAKKVNTQSSAPATSTPAPLHPHKRRRPPSLQNSPTEKELEVGDDTLKSGDPVQPLKVETISDKATVRHGGGSISLSLDTGVLTSDQGNSSALSSAVSKAHMVDQGKDSIQP</sequence>
<evidence type="ECO:0000313" key="3">
    <source>
        <dbReference type="Proteomes" id="UP001341840"/>
    </source>
</evidence>
<feature type="compositionally biased region" description="Polar residues" evidence="1">
    <location>
        <begin position="138"/>
        <end position="150"/>
    </location>
</feature>
<feature type="compositionally biased region" description="Basic residues" evidence="1">
    <location>
        <begin position="79"/>
        <end position="93"/>
    </location>
</feature>
<accession>A0ABU6RFG9</accession>
<organism evidence="2 3">
    <name type="scientific">Stylosanthes scabra</name>
    <dbReference type="NCBI Taxonomy" id="79078"/>
    <lineage>
        <taxon>Eukaryota</taxon>
        <taxon>Viridiplantae</taxon>
        <taxon>Streptophyta</taxon>
        <taxon>Embryophyta</taxon>
        <taxon>Tracheophyta</taxon>
        <taxon>Spermatophyta</taxon>
        <taxon>Magnoliopsida</taxon>
        <taxon>eudicotyledons</taxon>
        <taxon>Gunneridae</taxon>
        <taxon>Pentapetalae</taxon>
        <taxon>rosids</taxon>
        <taxon>fabids</taxon>
        <taxon>Fabales</taxon>
        <taxon>Fabaceae</taxon>
        <taxon>Papilionoideae</taxon>
        <taxon>50 kb inversion clade</taxon>
        <taxon>dalbergioids sensu lato</taxon>
        <taxon>Dalbergieae</taxon>
        <taxon>Pterocarpus clade</taxon>
        <taxon>Stylosanthes</taxon>
    </lineage>
</organism>
<feature type="compositionally biased region" description="Polar residues" evidence="1">
    <location>
        <begin position="207"/>
        <end position="230"/>
    </location>
</feature>